<dbReference type="Proteomes" id="UP000290985">
    <property type="component" value="Chromosome"/>
</dbReference>
<keyword evidence="1" id="KW-0472">Membrane</keyword>
<feature type="transmembrane region" description="Helical" evidence="1">
    <location>
        <begin position="63"/>
        <end position="86"/>
    </location>
</feature>
<evidence type="ECO:0000313" key="2">
    <source>
        <dbReference type="EMBL" id="VEU74427.1"/>
    </source>
</evidence>
<dbReference type="EMBL" id="LR215036">
    <property type="protein sequence ID" value="VEU74427.1"/>
    <property type="molecule type" value="Genomic_DNA"/>
</dbReference>
<proteinExistence type="predicted"/>
<protein>
    <submittedName>
        <fullName evidence="2">Uncharacterized protein</fullName>
    </submittedName>
</protein>
<accession>A0A449B1E0</accession>
<keyword evidence="3" id="KW-1185">Reference proteome</keyword>
<organism evidence="2 3">
    <name type="scientific">Mycoplasmopsis citelli</name>
    <dbReference type="NCBI Taxonomy" id="171281"/>
    <lineage>
        <taxon>Bacteria</taxon>
        <taxon>Bacillati</taxon>
        <taxon>Mycoplasmatota</taxon>
        <taxon>Mycoplasmoidales</taxon>
        <taxon>Metamycoplasmataceae</taxon>
        <taxon>Mycoplasmopsis</taxon>
    </lineage>
</organism>
<reference evidence="2 3" key="1">
    <citation type="submission" date="2019-01" db="EMBL/GenBank/DDBJ databases">
        <authorList>
            <consortium name="Pathogen Informatics"/>
        </authorList>
    </citation>
    <scope>NUCLEOTIDE SEQUENCE [LARGE SCALE GENOMIC DNA]</scope>
    <source>
        <strain evidence="2 3">NCTC10181</strain>
    </source>
</reference>
<feature type="transmembrane region" description="Helical" evidence="1">
    <location>
        <begin position="28"/>
        <end position="51"/>
    </location>
</feature>
<evidence type="ECO:0000313" key="3">
    <source>
        <dbReference type="Proteomes" id="UP000290985"/>
    </source>
</evidence>
<dbReference type="KEGG" id="mcit:NCTC10181_00266"/>
<evidence type="ECO:0000256" key="1">
    <source>
        <dbReference type="SAM" id="Phobius"/>
    </source>
</evidence>
<dbReference type="OrthoDB" id="9995271at2"/>
<name>A0A449B1E0_9BACT</name>
<gene>
    <name evidence="2" type="ORF">NCTC10181_00266</name>
</gene>
<dbReference type="AlphaFoldDB" id="A0A449B1E0"/>
<sequence length="150" mass="17323">MNKFLKALKQKINEDNRKLKWVLRLDKLFSGLILLLNLSFLGLAITALLIIIKQKQAADTTSFYILIVLVLFIITSFILTLAIAIYKVNGRFNRYKRVKETALDLSVKYQYNIITKEEFIQYLEALADKLNKKEKIIVKNIVTKQLSGGK</sequence>
<dbReference type="RefSeq" id="WP_129725259.1">
    <property type="nucleotide sequence ID" value="NZ_LR215036.1"/>
</dbReference>
<keyword evidence="1" id="KW-0812">Transmembrane</keyword>
<keyword evidence="1" id="KW-1133">Transmembrane helix</keyword>